<feature type="region of interest" description="Disordered" evidence="13">
    <location>
        <begin position="108"/>
        <end position="130"/>
    </location>
</feature>
<dbReference type="Proteomes" id="UP001353858">
    <property type="component" value="Unassembled WGS sequence"/>
</dbReference>
<evidence type="ECO:0000313" key="16">
    <source>
        <dbReference type="Proteomes" id="UP001353858"/>
    </source>
</evidence>
<comment type="caution">
    <text evidence="15">The sequence shown here is derived from an EMBL/GenBank/DDBJ whole genome shotgun (WGS) entry which is preliminary data.</text>
</comment>
<keyword evidence="5 12" id="KW-0808">Transferase</keyword>
<keyword evidence="8" id="KW-1133">Transmembrane helix</keyword>
<dbReference type="Pfam" id="PF00852">
    <property type="entry name" value="Glyco_transf_10"/>
    <property type="match status" value="1"/>
</dbReference>
<accession>A0AAN7PS77</accession>
<sequence>MKVKKSKSGRDEIYETKFFSALQFMFRHTEDTRTTNSMVLLSQNFLHSIEDGLDVNMVENHITDEQLALQQPLATEQPFSQALDESSTQSTEQLSITSTYWLQIQPRSETSASATPMRRPTSKKRKTSDNSIELQEQAAINCCMALLSSVTLRDEFSSFGKLVSDIPVPYGRTIALKHKGDKIDIVEWNKNKKQDVLVAIVISNCSGKRMKYVKELSKHLKVDMYGRCGTLPCPGHYHTDCKNTSAYKFYLSFENSLCDEYITEKVWWNGYHKNAIPIVMGGSKLSYQQSLPPKSYIDVTDFSLPKDLAVYLLHLNSSLGELESFFEWKRDFKVLNEHGYFQSLSVHYCRLCEALNYNSKKTKIYSNLTDFLSIRLCN</sequence>
<keyword evidence="6 12" id="KW-0812">Transmembrane</keyword>
<evidence type="ECO:0000256" key="7">
    <source>
        <dbReference type="ARBA" id="ARBA00022968"/>
    </source>
</evidence>
<keyword evidence="9 12" id="KW-0333">Golgi apparatus</keyword>
<comment type="subcellular location">
    <subcellularLocation>
        <location evidence="1 12">Golgi apparatus</location>
        <location evidence="1 12">Golgi stack membrane</location>
        <topology evidence="1 12">Single-pass type II membrane protein</topology>
    </subcellularLocation>
</comment>
<dbReference type="AlphaFoldDB" id="A0AAN7PS77"/>
<keyword evidence="11" id="KW-0325">Glycoprotein</keyword>
<evidence type="ECO:0000256" key="8">
    <source>
        <dbReference type="ARBA" id="ARBA00022989"/>
    </source>
</evidence>
<dbReference type="GO" id="GO:0008417">
    <property type="term" value="F:fucosyltransferase activity"/>
    <property type="evidence" value="ECO:0007669"/>
    <property type="project" value="InterPro"/>
</dbReference>
<feature type="domain" description="Fucosyltransferase C-terminal" evidence="14">
    <location>
        <begin position="193"/>
        <end position="370"/>
    </location>
</feature>
<dbReference type="EC" id="2.4.1.-" evidence="12"/>
<evidence type="ECO:0000256" key="13">
    <source>
        <dbReference type="SAM" id="MobiDB-lite"/>
    </source>
</evidence>
<evidence type="ECO:0000256" key="1">
    <source>
        <dbReference type="ARBA" id="ARBA00004447"/>
    </source>
</evidence>
<comment type="pathway">
    <text evidence="2">Protein modification; protein glycosylation.</text>
</comment>
<dbReference type="PANTHER" id="PTHR48438:SF1">
    <property type="entry name" value="ALPHA-(1,3)-FUCOSYLTRANSFERASE C-RELATED"/>
    <property type="match status" value="1"/>
</dbReference>
<keyword evidence="10" id="KW-0472">Membrane</keyword>
<dbReference type="InterPro" id="IPR001503">
    <property type="entry name" value="Glyco_trans_10"/>
</dbReference>
<reference evidence="16" key="1">
    <citation type="submission" date="2023-01" db="EMBL/GenBank/DDBJ databases">
        <title>Key to firefly adult light organ development and bioluminescence: homeobox transcription factors regulate luciferase expression and transportation to peroxisome.</title>
        <authorList>
            <person name="Fu X."/>
        </authorList>
    </citation>
    <scope>NUCLEOTIDE SEQUENCE [LARGE SCALE GENOMIC DNA]</scope>
</reference>
<keyword evidence="16" id="KW-1185">Reference proteome</keyword>
<evidence type="ECO:0000313" key="15">
    <source>
        <dbReference type="EMBL" id="KAK4874447.1"/>
    </source>
</evidence>
<evidence type="ECO:0000256" key="5">
    <source>
        <dbReference type="ARBA" id="ARBA00022679"/>
    </source>
</evidence>
<dbReference type="Gene3D" id="3.40.50.11660">
    <property type="entry name" value="Glycosyl transferase family 10, C-terminal domain"/>
    <property type="match status" value="1"/>
</dbReference>
<dbReference type="InterPro" id="IPR055270">
    <property type="entry name" value="Glyco_tran_10_C"/>
</dbReference>
<dbReference type="FunFam" id="3.40.50.11660:FF:000002">
    <property type="entry name" value="Alpha-(1,3)-fucosyltransferase"/>
    <property type="match status" value="1"/>
</dbReference>
<evidence type="ECO:0000256" key="12">
    <source>
        <dbReference type="RuleBase" id="RU003832"/>
    </source>
</evidence>
<dbReference type="PANTHER" id="PTHR48438">
    <property type="entry name" value="ALPHA-(1,3)-FUCOSYLTRANSFERASE C-RELATED"/>
    <property type="match status" value="1"/>
</dbReference>
<evidence type="ECO:0000259" key="14">
    <source>
        <dbReference type="Pfam" id="PF00852"/>
    </source>
</evidence>
<proteinExistence type="inferred from homology"/>
<evidence type="ECO:0000256" key="4">
    <source>
        <dbReference type="ARBA" id="ARBA00022676"/>
    </source>
</evidence>
<evidence type="ECO:0000256" key="3">
    <source>
        <dbReference type="ARBA" id="ARBA00008919"/>
    </source>
</evidence>
<dbReference type="InterPro" id="IPR038577">
    <property type="entry name" value="GT10-like_C_sf"/>
</dbReference>
<keyword evidence="7" id="KW-0735">Signal-anchor</keyword>
<organism evidence="15 16">
    <name type="scientific">Aquatica leii</name>
    <dbReference type="NCBI Taxonomy" id="1421715"/>
    <lineage>
        <taxon>Eukaryota</taxon>
        <taxon>Metazoa</taxon>
        <taxon>Ecdysozoa</taxon>
        <taxon>Arthropoda</taxon>
        <taxon>Hexapoda</taxon>
        <taxon>Insecta</taxon>
        <taxon>Pterygota</taxon>
        <taxon>Neoptera</taxon>
        <taxon>Endopterygota</taxon>
        <taxon>Coleoptera</taxon>
        <taxon>Polyphaga</taxon>
        <taxon>Elateriformia</taxon>
        <taxon>Elateroidea</taxon>
        <taxon>Lampyridae</taxon>
        <taxon>Luciolinae</taxon>
        <taxon>Aquatica</taxon>
    </lineage>
</organism>
<evidence type="ECO:0000256" key="9">
    <source>
        <dbReference type="ARBA" id="ARBA00023034"/>
    </source>
</evidence>
<protein>
    <recommendedName>
        <fullName evidence="12">Fucosyltransferase</fullName>
        <ecNumber evidence="12">2.4.1.-</ecNumber>
    </recommendedName>
</protein>
<dbReference type="SUPFAM" id="SSF53756">
    <property type="entry name" value="UDP-Glycosyltransferase/glycogen phosphorylase"/>
    <property type="match status" value="1"/>
</dbReference>
<evidence type="ECO:0000256" key="6">
    <source>
        <dbReference type="ARBA" id="ARBA00022692"/>
    </source>
</evidence>
<evidence type="ECO:0000256" key="11">
    <source>
        <dbReference type="ARBA" id="ARBA00023180"/>
    </source>
</evidence>
<gene>
    <name evidence="15" type="ORF">RN001_013807</name>
</gene>
<name>A0AAN7PS77_9COLE</name>
<evidence type="ECO:0000256" key="10">
    <source>
        <dbReference type="ARBA" id="ARBA00023136"/>
    </source>
</evidence>
<dbReference type="GO" id="GO:0032580">
    <property type="term" value="C:Golgi cisterna membrane"/>
    <property type="evidence" value="ECO:0007669"/>
    <property type="project" value="UniProtKB-SubCell"/>
</dbReference>
<dbReference type="EMBL" id="JARPUR010000006">
    <property type="protein sequence ID" value="KAK4874447.1"/>
    <property type="molecule type" value="Genomic_DNA"/>
</dbReference>
<keyword evidence="4 12" id="KW-0328">Glycosyltransferase</keyword>
<comment type="similarity">
    <text evidence="3 12">Belongs to the glycosyltransferase 10 family.</text>
</comment>
<evidence type="ECO:0000256" key="2">
    <source>
        <dbReference type="ARBA" id="ARBA00004922"/>
    </source>
</evidence>